<organism evidence="3 4">
    <name type="scientific">Naumannella halotolerans</name>
    <dbReference type="NCBI Taxonomy" id="993414"/>
    <lineage>
        <taxon>Bacteria</taxon>
        <taxon>Bacillati</taxon>
        <taxon>Actinomycetota</taxon>
        <taxon>Actinomycetes</taxon>
        <taxon>Propionibacteriales</taxon>
        <taxon>Propionibacteriaceae</taxon>
        <taxon>Naumannella</taxon>
    </lineage>
</organism>
<protein>
    <submittedName>
        <fullName evidence="3">YegS/Rv2252/BmrU family lipid kinase</fullName>
    </submittedName>
</protein>
<keyword evidence="1" id="KW-0472">Membrane</keyword>
<dbReference type="InterPro" id="IPR036938">
    <property type="entry name" value="PAP2/HPO_sf"/>
</dbReference>
<evidence type="ECO:0000256" key="1">
    <source>
        <dbReference type="SAM" id="Phobius"/>
    </source>
</evidence>
<dbReference type="Gene3D" id="3.40.50.10330">
    <property type="entry name" value="Probable inorganic polyphosphate/atp-NAD kinase, domain 1"/>
    <property type="match status" value="1"/>
</dbReference>
<keyword evidence="3" id="KW-0418">Kinase</keyword>
<keyword evidence="1" id="KW-1133">Transmembrane helix</keyword>
<dbReference type="SMART" id="SM00046">
    <property type="entry name" value="DAGKc"/>
    <property type="match status" value="1"/>
</dbReference>
<keyword evidence="4" id="KW-1185">Reference proteome</keyword>
<sequence length="558" mass="59845">MSESSSPATPSRGRPSTPAITFSALAIVLFTIWTVLVATGVLDGMDRATLAPVPVFEARSVQIAAAISIVFSPPILLLVLLCLAWWASRRRLHNLTVSLILAAIPGTAINWLMKLLIADPRPPQRLPLLTVFGPSYPAEHLSSVAMVALMVGATVVVSRQDRIVVWTWQVIGLLAVLLLGLCSWWLRSNWLADLIGGVLLGVAVAAVSLMVARVRVLPREGLIAMAMSRQTPVTAVDGAPEARCAIIYNPSKIVDEAAFRRHVDYELSRHQFVRTLWLPTTVDEPGRGLAEVAISKSVGLVLVAGGDGTVRSVCDGMAGSGIPLGIVPAGTGNLLARNLGIPRDERAAIDVAFDGQTRKIDLVKLRVDDQPETQHFAVMGGMGFDAAVFEQTNADLKKAVGSAAYFVAGAQAAGFEPFAASVQIDDHPPVSRRLSVAVIGNVGFLQAGIELFPDARPDDGVLDVILASPRTLRDWARILTTVLAVRGTDEHLVRRRGKRISITAEEPVAYQLDGDTIGHARRLVASVDAQALTLRVPDQSYERHNPLGNLRRSAPEQS</sequence>
<feature type="transmembrane region" description="Helical" evidence="1">
    <location>
        <begin position="192"/>
        <end position="212"/>
    </location>
</feature>
<feature type="transmembrane region" description="Helical" evidence="1">
    <location>
        <begin position="138"/>
        <end position="157"/>
    </location>
</feature>
<dbReference type="InterPro" id="IPR016064">
    <property type="entry name" value="NAD/diacylglycerol_kinase_sf"/>
</dbReference>
<dbReference type="Pfam" id="PF00781">
    <property type="entry name" value="DAGK_cat"/>
    <property type="match status" value="1"/>
</dbReference>
<dbReference type="RefSeq" id="WP_166649329.1">
    <property type="nucleotide sequence ID" value="NZ_SOAW01000004.1"/>
</dbReference>
<dbReference type="GO" id="GO:0019242">
    <property type="term" value="P:methylglyoxal biosynthetic process"/>
    <property type="evidence" value="ECO:0007669"/>
    <property type="project" value="InterPro"/>
</dbReference>
<dbReference type="InterPro" id="IPR004363">
    <property type="entry name" value="Methylgl_synth"/>
</dbReference>
<dbReference type="GO" id="GO:0008929">
    <property type="term" value="F:methylglyoxal synthase activity"/>
    <property type="evidence" value="ECO:0007669"/>
    <property type="project" value="InterPro"/>
</dbReference>
<dbReference type="PANTHER" id="PTHR30492:SF0">
    <property type="entry name" value="METHYLGLYOXAL SYNTHASE"/>
    <property type="match status" value="1"/>
</dbReference>
<evidence type="ECO:0000313" key="4">
    <source>
        <dbReference type="Proteomes" id="UP000295371"/>
    </source>
</evidence>
<keyword evidence="3" id="KW-0808">Transferase</keyword>
<feature type="transmembrane region" description="Helical" evidence="1">
    <location>
        <begin position="164"/>
        <end position="186"/>
    </location>
</feature>
<name>A0A4R7IYT5_9ACTN</name>
<evidence type="ECO:0000313" key="3">
    <source>
        <dbReference type="EMBL" id="TDT29103.1"/>
    </source>
</evidence>
<feature type="transmembrane region" description="Helical" evidence="1">
    <location>
        <begin position="20"/>
        <end position="42"/>
    </location>
</feature>
<dbReference type="GO" id="GO:0016301">
    <property type="term" value="F:kinase activity"/>
    <property type="evidence" value="ECO:0007669"/>
    <property type="project" value="UniProtKB-KW"/>
</dbReference>
<dbReference type="InterPro" id="IPR017438">
    <property type="entry name" value="ATP-NAD_kinase_N"/>
</dbReference>
<dbReference type="GO" id="GO:0005829">
    <property type="term" value="C:cytosol"/>
    <property type="evidence" value="ECO:0007669"/>
    <property type="project" value="TreeGrafter"/>
</dbReference>
<comment type="caution">
    <text evidence="3">The sequence shown here is derived from an EMBL/GenBank/DDBJ whole genome shotgun (WGS) entry which is preliminary data.</text>
</comment>
<keyword evidence="1" id="KW-0812">Transmembrane</keyword>
<proteinExistence type="predicted"/>
<feature type="transmembrane region" description="Helical" evidence="1">
    <location>
        <begin position="62"/>
        <end position="87"/>
    </location>
</feature>
<dbReference type="PANTHER" id="PTHR30492">
    <property type="entry name" value="METHYLGLYOXAL SYNTHASE"/>
    <property type="match status" value="1"/>
</dbReference>
<dbReference type="EMBL" id="SOAW01000004">
    <property type="protein sequence ID" value="TDT29103.1"/>
    <property type="molecule type" value="Genomic_DNA"/>
</dbReference>
<feature type="domain" description="DAGKc" evidence="2">
    <location>
        <begin position="239"/>
        <end position="369"/>
    </location>
</feature>
<accession>A0A4R7IYT5</accession>
<dbReference type="SUPFAM" id="SSF48317">
    <property type="entry name" value="Acid phosphatase/Vanadium-dependent haloperoxidase"/>
    <property type="match status" value="1"/>
</dbReference>
<gene>
    <name evidence="3" type="ORF">CLV29_3201</name>
</gene>
<feature type="transmembrane region" description="Helical" evidence="1">
    <location>
        <begin position="99"/>
        <end position="118"/>
    </location>
</feature>
<dbReference type="CDD" id="cd01610">
    <property type="entry name" value="PAP2_like"/>
    <property type="match status" value="1"/>
</dbReference>
<evidence type="ECO:0000259" key="2">
    <source>
        <dbReference type="PROSITE" id="PS50146"/>
    </source>
</evidence>
<dbReference type="Gene3D" id="2.60.200.40">
    <property type="match status" value="1"/>
</dbReference>
<dbReference type="InterPro" id="IPR045540">
    <property type="entry name" value="YegS/DAGK_C"/>
</dbReference>
<dbReference type="Pfam" id="PF19279">
    <property type="entry name" value="YegS_C"/>
    <property type="match status" value="1"/>
</dbReference>
<reference evidence="3 4" key="1">
    <citation type="submission" date="2019-03" db="EMBL/GenBank/DDBJ databases">
        <title>Genomic Encyclopedia of Archaeal and Bacterial Type Strains, Phase II (KMG-II): from individual species to whole genera.</title>
        <authorList>
            <person name="Goeker M."/>
        </authorList>
    </citation>
    <scope>NUCLEOTIDE SEQUENCE [LARGE SCALE GENOMIC DNA]</scope>
    <source>
        <strain evidence="3 4">DSM 24323</strain>
    </source>
</reference>
<dbReference type="AlphaFoldDB" id="A0A4R7IYT5"/>
<dbReference type="InterPro" id="IPR001206">
    <property type="entry name" value="Diacylglycerol_kinase_cat_dom"/>
</dbReference>
<dbReference type="SUPFAM" id="SSF111331">
    <property type="entry name" value="NAD kinase/diacylglycerol kinase-like"/>
    <property type="match status" value="1"/>
</dbReference>
<dbReference type="PROSITE" id="PS50146">
    <property type="entry name" value="DAGK"/>
    <property type="match status" value="1"/>
</dbReference>
<dbReference type="Proteomes" id="UP000295371">
    <property type="component" value="Unassembled WGS sequence"/>
</dbReference>